<reference evidence="1" key="2">
    <citation type="journal article" date="2021" name="Genome Biol. Evol.">
        <title>Developing a high-quality reference genome for a parasitic bivalve with doubly uniparental inheritance (Bivalvia: Unionida).</title>
        <authorList>
            <person name="Smith C.H."/>
        </authorList>
    </citation>
    <scope>NUCLEOTIDE SEQUENCE</scope>
    <source>
        <strain evidence="1">CHS0354</strain>
        <tissue evidence="1">Mantle</tissue>
    </source>
</reference>
<accession>A0AAE0T6I9</accession>
<keyword evidence="2" id="KW-1185">Reference proteome</keyword>
<evidence type="ECO:0000313" key="2">
    <source>
        <dbReference type="Proteomes" id="UP001195483"/>
    </source>
</evidence>
<name>A0AAE0T6I9_9BIVA</name>
<comment type="caution">
    <text evidence="1">The sequence shown here is derived from an EMBL/GenBank/DDBJ whole genome shotgun (WGS) entry which is preliminary data.</text>
</comment>
<evidence type="ECO:0000313" key="1">
    <source>
        <dbReference type="EMBL" id="KAK3604687.1"/>
    </source>
</evidence>
<dbReference type="Proteomes" id="UP001195483">
    <property type="component" value="Unassembled WGS sequence"/>
</dbReference>
<gene>
    <name evidence="1" type="ORF">CHS0354_008238</name>
</gene>
<reference evidence="1" key="1">
    <citation type="journal article" date="2021" name="Genome Biol. Evol.">
        <title>A High-Quality Reference Genome for a Parasitic Bivalve with Doubly Uniparental Inheritance (Bivalvia: Unionida).</title>
        <authorList>
            <person name="Smith C.H."/>
        </authorList>
    </citation>
    <scope>NUCLEOTIDE SEQUENCE</scope>
    <source>
        <strain evidence="1">CHS0354</strain>
    </source>
</reference>
<dbReference type="AlphaFoldDB" id="A0AAE0T6I9"/>
<dbReference type="EMBL" id="JAEAOA010000549">
    <property type="protein sequence ID" value="KAK3604687.1"/>
    <property type="molecule type" value="Genomic_DNA"/>
</dbReference>
<organism evidence="1 2">
    <name type="scientific">Potamilus streckersoni</name>
    <dbReference type="NCBI Taxonomy" id="2493646"/>
    <lineage>
        <taxon>Eukaryota</taxon>
        <taxon>Metazoa</taxon>
        <taxon>Spiralia</taxon>
        <taxon>Lophotrochozoa</taxon>
        <taxon>Mollusca</taxon>
        <taxon>Bivalvia</taxon>
        <taxon>Autobranchia</taxon>
        <taxon>Heteroconchia</taxon>
        <taxon>Palaeoheterodonta</taxon>
        <taxon>Unionida</taxon>
        <taxon>Unionoidea</taxon>
        <taxon>Unionidae</taxon>
        <taxon>Ambleminae</taxon>
        <taxon>Lampsilini</taxon>
        <taxon>Potamilus</taxon>
    </lineage>
</organism>
<protein>
    <submittedName>
        <fullName evidence="1">Uncharacterized protein</fullName>
    </submittedName>
</protein>
<sequence>MDCHLQMIGEKTEPVIFKVFSDKFSLGLSYTLVFSVASSCESTCFHRACYLTRPSDRWCNLVGRLGPLALVGGHYKRRKPLTLNPGRWSSLALSGSSSRRKLRFQPHELTMSPGQSSGVTIMGQRTPRPFSTQSSAIGSWLSYLTNSLRHVGINNDFLTAATVLELVPNVILSISLDPTSKNERFIMTSVQPMISIFHVQ</sequence>
<feature type="non-terminal residue" evidence="1">
    <location>
        <position position="200"/>
    </location>
</feature>
<proteinExistence type="predicted"/>
<reference evidence="1" key="3">
    <citation type="submission" date="2023-05" db="EMBL/GenBank/DDBJ databases">
        <authorList>
            <person name="Smith C.H."/>
        </authorList>
    </citation>
    <scope>NUCLEOTIDE SEQUENCE</scope>
    <source>
        <strain evidence="1">CHS0354</strain>
        <tissue evidence="1">Mantle</tissue>
    </source>
</reference>